<sequence>MGLIVDQVYGDVLIIIAIVISGLFVFKFILTQYAKSRYNFMLSHPSTPLDVDGFVNIVKNAPSYIKIWFLCKLSFGSRTPSNEHVKLASVESSHVSGLQVTERAEKRSGSKKTPSTDASPVAIDESSAAPLVIGTIRMGFGHHRIAYAACSWALHADEDMGTSPHKKNSTRVTYFHDLLNIDSEEADLIKETDAVYSKMSRITSNLGGFVEKAWGKAMLSGDSDALRISGLTAVHLRPLFSDIPKDTPIIATHCYVALAAVAAGFTNVINLVIDNHAQWFVVVPGCLNLVQGPVNYQNFLKMGVDPSNIQLAGHWIPRDLVLNIPEDCQRRIARAQSKEFKPRRILIPVGGAGAQRNFICQYVKSLKPLILAKKVQLFLNAGDHVHMKAAFEQVLSEIGMAGKYDNVNSTEGVHAFRDRLLAGEEPASTVTLFSFDDYFPAVATTDILSRVADVLACKPSELAFYPVPKLMIRRVGDHEQYSALRAAELGDGTLEAREIEDCNEYMKLFVEGHELLTQMNESIIENNKNDIYSGCKNAVEIALKRSKKE</sequence>
<evidence type="ECO:0000256" key="1">
    <source>
        <dbReference type="SAM" id="MobiDB-lite"/>
    </source>
</evidence>
<feature type="domain" description="DUF6938" evidence="4">
    <location>
        <begin position="306"/>
        <end position="542"/>
    </location>
</feature>
<protein>
    <submittedName>
        <fullName evidence="5">Uncharacterized protein</fullName>
    </submittedName>
</protein>
<evidence type="ECO:0000313" key="5">
    <source>
        <dbReference type="EMBL" id="GFH55799.1"/>
    </source>
</evidence>
<dbReference type="Pfam" id="PF22053">
    <property type="entry name" value="DUF6938"/>
    <property type="match status" value="1"/>
</dbReference>
<dbReference type="Pfam" id="PF22052">
    <property type="entry name" value="DUF6937"/>
    <property type="match status" value="1"/>
</dbReference>
<keyword evidence="2" id="KW-0472">Membrane</keyword>
<dbReference type="InterPro" id="IPR054218">
    <property type="entry name" value="DUF6938"/>
</dbReference>
<comment type="caution">
    <text evidence="5">The sequence shown here is derived from an EMBL/GenBank/DDBJ whole genome shotgun (WGS) entry which is preliminary data.</text>
</comment>
<evidence type="ECO:0000256" key="2">
    <source>
        <dbReference type="SAM" id="Phobius"/>
    </source>
</evidence>
<reference evidence="5 6" key="1">
    <citation type="journal article" date="2021" name="Sci. Rep.">
        <title>The genome of the diatom Chaetoceros tenuissimus carries an ancient integrated fragment of an extant virus.</title>
        <authorList>
            <person name="Hongo Y."/>
            <person name="Kimura K."/>
            <person name="Takaki Y."/>
            <person name="Yoshida Y."/>
            <person name="Baba S."/>
            <person name="Kobayashi G."/>
            <person name="Nagasaki K."/>
            <person name="Hano T."/>
            <person name="Tomaru Y."/>
        </authorList>
    </citation>
    <scope>NUCLEOTIDE SEQUENCE [LARGE SCALE GENOMIC DNA]</scope>
    <source>
        <strain evidence="5 6">NIES-3715</strain>
    </source>
</reference>
<accession>A0AAD3D499</accession>
<gene>
    <name evidence="5" type="ORF">CTEN210_12275</name>
</gene>
<organism evidence="5 6">
    <name type="scientific">Chaetoceros tenuissimus</name>
    <dbReference type="NCBI Taxonomy" id="426638"/>
    <lineage>
        <taxon>Eukaryota</taxon>
        <taxon>Sar</taxon>
        <taxon>Stramenopiles</taxon>
        <taxon>Ochrophyta</taxon>
        <taxon>Bacillariophyta</taxon>
        <taxon>Coscinodiscophyceae</taxon>
        <taxon>Chaetocerotophycidae</taxon>
        <taxon>Chaetocerotales</taxon>
        <taxon>Chaetocerotaceae</taxon>
        <taxon>Chaetoceros</taxon>
    </lineage>
</organism>
<keyword evidence="2" id="KW-0812">Transmembrane</keyword>
<dbReference type="InterPro" id="IPR054217">
    <property type="entry name" value="DUF6937"/>
</dbReference>
<keyword evidence="2" id="KW-1133">Transmembrane helix</keyword>
<dbReference type="Proteomes" id="UP001054902">
    <property type="component" value="Unassembled WGS sequence"/>
</dbReference>
<evidence type="ECO:0000259" key="3">
    <source>
        <dbReference type="Pfam" id="PF22052"/>
    </source>
</evidence>
<evidence type="ECO:0000313" key="6">
    <source>
        <dbReference type="Proteomes" id="UP001054902"/>
    </source>
</evidence>
<feature type="transmembrane region" description="Helical" evidence="2">
    <location>
        <begin position="12"/>
        <end position="30"/>
    </location>
</feature>
<feature type="domain" description="DUF6937" evidence="3">
    <location>
        <begin position="126"/>
        <end position="299"/>
    </location>
</feature>
<feature type="region of interest" description="Disordered" evidence="1">
    <location>
        <begin position="98"/>
        <end position="121"/>
    </location>
</feature>
<dbReference type="EMBL" id="BLLK01000051">
    <property type="protein sequence ID" value="GFH55799.1"/>
    <property type="molecule type" value="Genomic_DNA"/>
</dbReference>
<dbReference type="AlphaFoldDB" id="A0AAD3D499"/>
<proteinExistence type="predicted"/>
<evidence type="ECO:0000259" key="4">
    <source>
        <dbReference type="Pfam" id="PF22053"/>
    </source>
</evidence>
<keyword evidence="6" id="KW-1185">Reference proteome</keyword>
<name>A0AAD3D499_9STRA</name>